<dbReference type="Proteomes" id="UP000299102">
    <property type="component" value="Unassembled WGS sequence"/>
</dbReference>
<feature type="region of interest" description="Disordered" evidence="1">
    <location>
        <begin position="75"/>
        <end position="100"/>
    </location>
</feature>
<keyword evidence="3" id="KW-1185">Reference proteome</keyword>
<gene>
    <name evidence="2" type="ORF">EVAR_79603_1</name>
</gene>
<evidence type="ECO:0000313" key="2">
    <source>
        <dbReference type="EMBL" id="GBP24756.1"/>
    </source>
</evidence>
<evidence type="ECO:0000313" key="3">
    <source>
        <dbReference type="Proteomes" id="UP000299102"/>
    </source>
</evidence>
<dbReference type="EMBL" id="BGZK01000165">
    <property type="protein sequence ID" value="GBP24756.1"/>
    <property type="molecule type" value="Genomic_DNA"/>
</dbReference>
<evidence type="ECO:0000256" key="1">
    <source>
        <dbReference type="SAM" id="MobiDB-lite"/>
    </source>
</evidence>
<protein>
    <submittedName>
        <fullName evidence="2">Uncharacterized protein</fullName>
    </submittedName>
</protein>
<dbReference type="AlphaFoldDB" id="A0A4C1UFM2"/>
<accession>A0A4C1UFM2</accession>
<organism evidence="2 3">
    <name type="scientific">Eumeta variegata</name>
    <name type="common">Bagworm moth</name>
    <name type="synonym">Eumeta japonica</name>
    <dbReference type="NCBI Taxonomy" id="151549"/>
    <lineage>
        <taxon>Eukaryota</taxon>
        <taxon>Metazoa</taxon>
        <taxon>Ecdysozoa</taxon>
        <taxon>Arthropoda</taxon>
        <taxon>Hexapoda</taxon>
        <taxon>Insecta</taxon>
        <taxon>Pterygota</taxon>
        <taxon>Neoptera</taxon>
        <taxon>Endopterygota</taxon>
        <taxon>Lepidoptera</taxon>
        <taxon>Glossata</taxon>
        <taxon>Ditrysia</taxon>
        <taxon>Tineoidea</taxon>
        <taxon>Psychidae</taxon>
        <taxon>Oiketicinae</taxon>
        <taxon>Eumeta</taxon>
    </lineage>
</organism>
<name>A0A4C1UFM2_EUMVA</name>
<proteinExistence type="predicted"/>
<reference evidence="2 3" key="1">
    <citation type="journal article" date="2019" name="Commun. Biol.">
        <title>The bagworm genome reveals a unique fibroin gene that provides high tensile strength.</title>
        <authorList>
            <person name="Kono N."/>
            <person name="Nakamura H."/>
            <person name="Ohtoshi R."/>
            <person name="Tomita M."/>
            <person name="Numata K."/>
            <person name="Arakawa K."/>
        </authorList>
    </citation>
    <scope>NUCLEOTIDE SEQUENCE [LARGE SCALE GENOMIC DNA]</scope>
</reference>
<comment type="caution">
    <text evidence="2">The sequence shown here is derived from an EMBL/GenBank/DDBJ whole genome shotgun (WGS) entry which is preliminary data.</text>
</comment>
<sequence length="100" mass="11310">MSSDYSFEICSGIGDNGLPLLELLENPFNFMSGYMMCYTYVGEMKNQQFYPSKHSAFSLWAARWQMRDGHVFITKGPDGSRNDPSGWRAPGTPSCFGSFR</sequence>